<dbReference type="EC" id="2.1.1.72" evidence="1"/>
<sequence>MSIARHHAEWLSLVEASGPFLSLPVLEQVFPQGLEAHEPEHRRRLVQAYEEWQDNQQGLKPEREIHRAWVAFVLTETLEFPEAVLKSGQEIPNGLTVRFEVHQETVRPDWVVMDPIAPDAGKGATSRPRLLVQYFPPEQNLDKSVKGSRWAASPATRMMELLHACDVRLGLITNGEHWMLVNAPKGETTGYISWYANLWQEEAIALRSFRSLLWAERFFNVPEEETLEAMLAQSVNSQQEVTDQLGFQVRKAVEVLVQSIDRIDLDRNRELLVGVSETRLYEAALTVMMRLVFLLFAEENKLIPPHETEFYEAHYAVSTLREQLRELADQQGEEILERKQDAWCRLLATFRAVYGGVYHDALMIPAYGGSLFDPDRFPFLEGRKVGSSWEQEAAVPMAINNRTVLHLLEALQVLQMRVSGGVESRKLSFRALDIEQIGHVYEGLLDHTAVRSEDPILGLAGTKNQEPEVSLVELERLRGQGEEALLKFLRQETGRGVSPLKKALALEADAGDAPPRPPNSGGRPRGGLEAREAQRLLIACGNDEELYERVLPWARLLREDTFGYPVVIPAGSVYVTEGSDRRQTGTHYTPRSLTEEIVKYTLEPLVYEGVAEGEPEEKWRLRSAAEILKLKVCDMAMGSGAFLVQTCRYLAERLVEAWELNIQNSKLKTSGSKVIQISPDGSLSVGAVSELILPSDEDERLAVARRIVADRCLYGVDKNPLAVEMAKLSLWLITLQKNKPFTFLDHALRCGDSLIGVSLEQLRYWNMDTTVKQEELFADQVRRDIGKVIDLRRQIAALGDQSVQAQKQKGYLLAQANARANNLRDGCDLLLSAYFNTLKKSRQEDARKILLRAYRDNIDVPEELAALLGNENVMPFHWELEFPEVFVDGERQGFDAIVGNPPFQGGKKISTFLGLTYRHFIGEHIANSVKGSADLCGFFLLRAGMLIDSQGTLGLIATNTISQGDTREVSLEQLLSRGFSIPRAVPSRPWPGAASLEVAQVWLHKGEWNQKYILENQIVEGITAFLTVPGKIVGSPYRLAANQNKSFQGTVVLGTGFILESDEAASIITKNPENAKVIFPYLNGQDLNSRPDQSPSRQIINFFNWPLDAENDDPENPKGPPYASDFPDCLAILTERVKPQRDEVVARGKQIHEYDYWKFWDKRPELYGAIADCDRVLAIPLVSKYCICAWEPSNFVYSHALGIISSAKTSMFTLIQSNIHEYWSRAQGSTLETRMRYTPSDCFETFPFPKSLTTLGSIGETYYTHRQSIMRDREEGLTKTYNRFHDPDEQDEAIQTLRDLHIQMDQAVASAYGWDDLNLDHSFHDTKQGLRFTISEAARREVLDRLLELNHQRYAEEVALGLHEKKKKKGTKGRSKGTSKKKSDRAKGGQLGLF</sequence>
<dbReference type="EMBL" id="JTHE03000079">
    <property type="protein sequence ID" value="MCM1983779.1"/>
    <property type="molecule type" value="Genomic_DNA"/>
</dbReference>
<evidence type="ECO:0000313" key="9">
    <source>
        <dbReference type="EMBL" id="MCM1983779.1"/>
    </source>
</evidence>
<protein>
    <recommendedName>
        <fullName evidence="1">site-specific DNA-methyltransferase (adenine-specific)</fullName>
        <ecNumber evidence="1">2.1.1.72</ecNumber>
    </recommendedName>
</protein>
<keyword evidence="9" id="KW-0540">Nuclease</keyword>
<feature type="domain" description="MmeI-like target recognition" evidence="8">
    <location>
        <begin position="1184"/>
        <end position="1250"/>
    </location>
</feature>
<dbReference type="InterPro" id="IPR050953">
    <property type="entry name" value="N4_N6_ade-DNA_methylase"/>
</dbReference>
<comment type="caution">
    <text evidence="9">The sequence shown here is derived from an EMBL/GenBank/DDBJ whole genome shotgun (WGS) entry which is preliminary data.</text>
</comment>
<dbReference type="PRINTS" id="PR00507">
    <property type="entry name" value="N12N6MTFRASE"/>
</dbReference>
<evidence type="ECO:0000259" key="8">
    <source>
        <dbReference type="Pfam" id="PF20466"/>
    </source>
</evidence>
<dbReference type="PANTHER" id="PTHR33841:SF1">
    <property type="entry name" value="DNA METHYLTRANSFERASE A"/>
    <property type="match status" value="1"/>
</dbReference>
<dbReference type="InterPro" id="IPR029063">
    <property type="entry name" value="SAM-dependent_MTases_sf"/>
</dbReference>
<keyword evidence="2" id="KW-0489">Methyltransferase</keyword>
<evidence type="ECO:0000256" key="4">
    <source>
        <dbReference type="ARBA" id="ARBA00022691"/>
    </source>
</evidence>
<dbReference type="PROSITE" id="PS00092">
    <property type="entry name" value="N6_MTASE"/>
    <property type="match status" value="1"/>
</dbReference>
<dbReference type="GO" id="GO:0032259">
    <property type="term" value="P:methylation"/>
    <property type="evidence" value="ECO:0007669"/>
    <property type="project" value="UniProtKB-KW"/>
</dbReference>
<dbReference type="InterPro" id="IPR046820">
    <property type="entry name" value="MmeI_TRD"/>
</dbReference>
<dbReference type="GO" id="GO:0009007">
    <property type="term" value="F:site-specific DNA-methyltransferase (adenine-specific) activity"/>
    <property type="evidence" value="ECO:0007669"/>
    <property type="project" value="UniProtKB-EC"/>
</dbReference>
<keyword evidence="3" id="KW-0808">Transferase</keyword>
<evidence type="ECO:0000256" key="5">
    <source>
        <dbReference type="ARBA" id="ARBA00047942"/>
    </source>
</evidence>
<dbReference type="GO" id="GO:0004519">
    <property type="term" value="F:endonuclease activity"/>
    <property type="evidence" value="ECO:0007669"/>
    <property type="project" value="UniProtKB-KW"/>
</dbReference>
<dbReference type="Proteomes" id="UP000031561">
    <property type="component" value="Unassembled WGS sequence"/>
</dbReference>
<dbReference type="PANTHER" id="PTHR33841">
    <property type="entry name" value="DNA METHYLTRANSFERASE YEEA-RELATED"/>
    <property type="match status" value="1"/>
</dbReference>
<dbReference type="InterPro" id="IPR011639">
    <property type="entry name" value="MethylTrfase_TaqI-like_dom"/>
</dbReference>
<keyword evidence="9" id="KW-0378">Hydrolase</keyword>
<accession>A0ABD4T5H4</accession>
<feature type="region of interest" description="Disordered" evidence="6">
    <location>
        <begin position="508"/>
        <end position="527"/>
    </location>
</feature>
<dbReference type="InterPro" id="IPR002052">
    <property type="entry name" value="DNA_methylase_N6_adenine_CS"/>
</dbReference>
<feature type="compositionally biased region" description="Basic residues" evidence="6">
    <location>
        <begin position="1364"/>
        <end position="1384"/>
    </location>
</feature>
<evidence type="ECO:0000259" key="7">
    <source>
        <dbReference type="Pfam" id="PF07669"/>
    </source>
</evidence>
<feature type="region of interest" description="Disordered" evidence="6">
    <location>
        <begin position="1360"/>
        <end position="1394"/>
    </location>
</feature>
<keyword evidence="10" id="KW-1185">Reference proteome</keyword>
<dbReference type="Pfam" id="PF07669">
    <property type="entry name" value="Eco57I"/>
    <property type="match status" value="1"/>
</dbReference>
<keyword evidence="9" id="KW-0255">Endonuclease</keyword>
<evidence type="ECO:0000256" key="2">
    <source>
        <dbReference type="ARBA" id="ARBA00022603"/>
    </source>
</evidence>
<evidence type="ECO:0000256" key="3">
    <source>
        <dbReference type="ARBA" id="ARBA00022679"/>
    </source>
</evidence>
<evidence type="ECO:0000256" key="1">
    <source>
        <dbReference type="ARBA" id="ARBA00011900"/>
    </source>
</evidence>
<feature type="domain" description="Type II methyltransferase M.TaqI-like" evidence="7">
    <location>
        <begin position="712"/>
        <end position="963"/>
    </location>
</feature>
<gene>
    <name evidence="9" type="ORF">QQ91_0013225</name>
</gene>
<keyword evidence="4" id="KW-0949">S-adenosyl-L-methionine</keyword>
<dbReference type="Pfam" id="PF20466">
    <property type="entry name" value="MmeI_TRD"/>
    <property type="match status" value="1"/>
</dbReference>
<evidence type="ECO:0000256" key="6">
    <source>
        <dbReference type="SAM" id="MobiDB-lite"/>
    </source>
</evidence>
<comment type="catalytic activity">
    <reaction evidence="5">
        <text>a 2'-deoxyadenosine in DNA + S-adenosyl-L-methionine = an N(6)-methyl-2'-deoxyadenosine in DNA + S-adenosyl-L-homocysteine + H(+)</text>
        <dbReference type="Rhea" id="RHEA:15197"/>
        <dbReference type="Rhea" id="RHEA-COMP:12418"/>
        <dbReference type="Rhea" id="RHEA-COMP:12419"/>
        <dbReference type="ChEBI" id="CHEBI:15378"/>
        <dbReference type="ChEBI" id="CHEBI:57856"/>
        <dbReference type="ChEBI" id="CHEBI:59789"/>
        <dbReference type="ChEBI" id="CHEBI:90615"/>
        <dbReference type="ChEBI" id="CHEBI:90616"/>
        <dbReference type="EC" id="2.1.1.72"/>
    </reaction>
</comment>
<dbReference type="SUPFAM" id="SSF53335">
    <property type="entry name" value="S-adenosyl-L-methionine-dependent methyltransferases"/>
    <property type="match status" value="1"/>
</dbReference>
<reference evidence="9 10" key="1">
    <citation type="journal article" date="2015" name="Genome Announc.">
        <title>Draft Genome Sequence of Filamentous Marine Cyanobacterium Lyngbya confervoides Strain BDU141951.</title>
        <authorList>
            <person name="Chandrababunaidu M.M."/>
            <person name="Sen D."/>
            <person name="Tripathy S."/>
        </authorList>
    </citation>
    <scope>NUCLEOTIDE SEQUENCE [LARGE SCALE GENOMIC DNA]</scope>
    <source>
        <strain evidence="9 10">BDU141951</strain>
    </source>
</reference>
<evidence type="ECO:0000313" key="10">
    <source>
        <dbReference type="Proteomes" id="UP000031561"/>
    </source>
</evidence>
<dbReference type="Gene3D" id="3.40.50.150">
    <property type="entry name" value="Vaccinia Virus protein VP39"/>
    <property type="match status" value="1"/>
</dbReference>
<dbReference type="RefSeq" id="WP_166275331.1">
    <property type="nucleotide sequence ID" value="NZ_JTHE03000079.1"/>
</dbReference>
<name>A0ABD4T5H4_9CYAN</name>
<proteinExistence type="predicted"/>
<organism evidence="9 10">
    <name type="scientific">Lyngbya confervoides BDU141951</name>
    <dbReference type="NCBI Taxonomy" id="1574623"/>
    <lineage>
        <taxon>Bacteria</taxon>
        <taxon>Bacillati</taxon>
        <taxon>Cyanobacteriota</taxon>
        <taxon>Cyanophyceae</taxon>
        <taxon>Oscillatoriophycideae</taxon>
        <taxon>Oscillatoriales</taxon>
        <taxon>Microcoleaceae</taxon>
        <taxon>Lyngbya</taxon>
    </lineage>
</organism>